<dbReference type="InterPro" id="IPR023299">
    <property type="entry name" value="ATPase_P-typ_cyto_dom_N"/>
</dbReference>
<accession>A0A0A8XZI8</accession>
<protein>
    <submittedName>
        <fullName evidence="6">Uncharacterized protein</fullName>
    </submittedName>
</protein>
<dbReference type="PROSITE" id="PS00154">
    <property type="entry name" value="ATPASE_E1_E2"/>
    <property type="match status" value="1"/>
</dbReference>
<reference evidence="6" key="2">
    <citation type="journal article" date="2015" name="Data Brief">
        <title>Shoot transcriptome of the giant reed, Arundo donax.</title>
        <authorList>
            <person name="Barrero R.A."/>
            <person name="Guerrero F.D."/>
            <person name="Moolhuijzen P."/>
            <person name="Goolsby J.A."/>
            <person name="Tidwell J."/>
            <person name="Bellgard S.E."/>
            <person name="Bellgard M.I."/>
        </authorList>
    </citation>
    <scope>NUCLEOTIDE SEQUENCE</scope>
    <source>
        <tissue evidence="6">Shoot tissue taken approximately 20 cm above the soil surface</tissue>
    </source>
</reference>
<dbReference type="InterPro" id="IPR051014">
    <property type="entry name" value="Cation_Transport_ATPase_IB"/>
</dbReference>
<evidence type="ECO:0000256" key="2">
    <source>
        <dbReference type="ARBA" id="ARBA00006024"/>
    </source>
</evidence>
<comment type="subcellular location">
    <subcellularLocation>
        <location evidence="1">Membrane</location>
    </subcellularLocation>
</comment>
<keyword evidence="4" id="KW-1133">Transmembrane helix</keyword>
<dbReference type="InterPro" id="IPR023214">
    <property type="entry name" value="HAD_sf"/>
</dbReference>
<reference evidence="6" key="1">
    <citation type="submission" date="2014-09" db="EMBL/GenBank/DDBJ databases">
        <authorList>
            <person name="Magalhaes I.L.F."/>
            <person name="Oliveira U."/>
            <person name="Santos F.R."/>
            <person name="Vidigal T.H.D.A."/>
            <person name="Brescovit A.D."/>
            <person name="Santos A.J."/>
        </authorList>
    </citation>
    <scope>NUCLEOTIDE SEQUENCE</scope>
    <source>
        <tissue evidence="6">Shoot tissue taken approximately 20 cm above the soil surface</tissue>
    </source>
</reference>
<evidence type="ECO:0000256" key="1">
    <source>
        <dbReference type="ARBA" id="ARBA00004370"/>
    </source>
</evidence>
<dbReference type="InterPro" id="IPR018303">
    <property type="entry name" value="ATPase_P-typ_P_site"/>
</dbReference>
<dbReference type="GO" id="GO:0016020">
    <property type="term" value="C:membrane"/>
    <property type="evidence" value="ECO:0007669"/>
    <property type="project" value="UniProtKB-SubCell"/>
</dbReference>
<keyword evidence="3" id="KW-0812">Transmembrane</keyword>
<dbReference type="EMBL" id="GBRH01279732">
    <property type="protein sequence ID" value="JAD18163.1"/>
    <property type="molecule type" value="Transcribed_RNA"/>
</dbReference>
<name>A0A0A8XZI8_ARUDO</name>
<proteinExistence type="inferred from homology"/>
<dbReference type="Gene3D" id="3.40.50.1000">
    <property type="entry name" value="HAD superfamily/HAD-like"/>
    <property type="match status" value="1"/>
</dbReference>
<dbReference type="AlphaFoldDB" id="A0A0A8XZI8"/>
<comment type="similarity">
    <text evidence="2">Belongs to the cation transport ATPase (P-type) (TC 3.A.3) family. Type IB subfamily.</text>
</comment>
<dbReference type="PANTHER" id="PTHR48085:SF8">
    <property type="entry name" value="CADMIUM_ZINC-TRANSPORTING ATPASE HMA3"/>
    <property type="match status" value="1"/>
</dbReference>
<evidence type="ECO:0000256" key="5">
    <source>
        <dbReference type="ARBA" id="ARBA00023136"/>
    </source>
</evidence>
<sequence length="68" mass="7456">MGVLIKGGDILESLGEIKIAAFDKTGTITKGEFSIDAFHVVGDMVDMDQLLYWYDDSTSLDDVSTHTE</sequence>
<evidence type="ECO:0000256" key="3">
    <source>
        <dbReference type="ARBA" id="ARBA00022692"/>
    </source>
</evidence>
<dbReference type="Gene3D" id="3.40.1110.10">
    <property type="entry name" value="Calcium-transporting ATPase, cytoplasmic domain N"/>
    <property type="match status" value="1"/>
</dbReference>
<evidence type="ECO:0000256" key="4">
    <source>
        <dbReference type="ARBA" id="ARBA00022989"/>
    </source>
</evidence>
<evidence type="ECO:0000313" key="6">
    <source>
        <dbReference type="EMBL" id="JAD18163.1"/>
    </source>
</evidence>
<keyword evidence="5" id="KW-0472">Membrane</keyword>
<dbReference type="PANTHER" id="PTHR48085">
    <property type="entry name" value="CADMIUM/ZINC-TRANSPORTING ATPASE HMA2-RELATED"/>
    <property type="match status" value="1"/>
</dbReference>
<dbReference type="GO" id="GO:0022857">
    <property type="term" value="F:transmembrane transporter activity"/>
    <property type="evidence" value="ECO:0007669"/>
    <property type="project" value="TreeGrafter"/>
</dbReference>
<organism evidence="6">
    <name type="scientific">Arundo donax</name>
    <name type="common">Giant reed</name>
    <name type="synonym">Donax arundinaceus</name>
    <dbReference type="NCBI Taxonomy" id="35708"/>
    <lineage>
        <taxon>Eukaryota</taxon>
        <taxon>Viridiplantae</taxon>
        <taxon>Streptophyta</taxon>
        <taxon>Embryophyta</taxon>
        <taxon>Tracheophyta</taxon>
        <taxon>Spermatophyta</taxon>
        <taxon>Magnoliopsida</taxon>
        <taxon>Liliopsida</taxon>
        <taxon>Poales</taxon>
        <taxon>Poaceae</taxon>
        <taxon>PACMAD clade</taxon>
        <taxon>Arundinoideae</taxon>
        <taxon>Arundineae</taxon>
        <taxon>Arundo</taxon>
    </lineage>
</organism>
<dbReference type="GO" id="GO:0000166">
    <property type="term" value="F:nucleotide binding"/>
    <property type="evidence" value="ECO:0007669"/>
    <property type="project" value="InterPro"/>
</dbReference>